<gene>
    <name evidence="4" type="primary">ABSGL_00539.1 scaffold 832</name>
</gene>
<dbReference type="OMA" id="MMTTSWG"/>
<sequence length="410" mass="45754">MISSFKLFHHDQPVEVTSNDTKVALPFVDYITSSCPSLSATYTPTPYLFNGHLQTIYSSFYKYQSPNVNYERELVTMNDGAQVALDWTVGEKQLGDDSKTPVLVVLHGLTGGSHESYIQGVLEKVIQAPHYYRGVVMHSRGCGFTEITTPQTINGASTSDLRQTLVHIRNKLAPDTPMVGIGFSLGSNILVKYLGEEKENSLLQGAISVGNPYDTLACVNYLDATLFRRKVYSGTMANNLKKIFIRHMHMMKKHPEIVPEEVLSAATIRDYDNACTKKVFGYSTPNNYYRDGSSSRFIEHVRVPLVCINALDDPVSSPLGIPWDEIKVNPYVLLTTTDYGGHLAWFESLLSPSRWIDLRLAEITVALFKVKRNRVYGGPPQIALVSSSSSFPSIDHELSKSLKLVWGYLD</sequence>
<dbReference type="InterPro" id="IPR000073">
    <property type="entry name" value="AB_hydrolase_1"/>
</dbReference>
<dbReference type="OrthoDB" id="5954035at2759"/>
<feature type="active site" description="Charge relay system" evidence="2">
    <location>
        <position position="313"/>
    </location>
</feature>
<evidence type="ECO:0000256" key="2">
    <source>
        <dbReference type="PIRSR" id="PIRSR005211-1"/>
    </source>
</evidence>
<proteinExistence type="inferred from homology"/>
<dbReference type="PIRSF" id="PIRSF005211">
    <property type="entry name" value="Ab_hydro_YheT"/>
    <property type="match status" value="1"/>
</dbReference>
<dbReference type="GO" id="GO:0047372">
    <property type="term" value="F:monoacylglycerol lipase activity"/>
    <property type="evidence" value="ECO:0007669"/>
    <property type="project" value="TreeGrafter"/>
</dbReference>
<keyword evidence="5" id="KW-1185">Reference proteome</keyword>
<dbReference type="STRING" id="4829.A0A168KR09"/>
<organism evidence="4">
    <name type="scientific">Absidia glauca</name>
    <name type="common">Pin mould</name>
    <dbReference type="NCBI Taxonomy" id="4829"/>
    <lineage>
        <taxon>Eukaryota</taxon>
        <taxon>Fungi</taxon>
        <taxon>Fungi incertae sedis</taxon>
        <taxon>Mucoromycota</taxon>
        <taxon>Mucoromycotina</taxon>
        <taxon>Mucoromycetes</taxon>
        <taxon>Mucorales</taxon>
        <taxon>Cunninghamellaceae</taxon>
        <taxon>Absidia</taxon>
    </lineage>
</organism>
<dbReference type="Proteomes" id="UP000078561">
    <property type="component" value="Unassembled WGS sequence"/>
</dbReference>
<dbReference type="GO" id="GO:0008126">
    <property type="term" value="F:acetylesterase activity"/>
    <property type="evidence" value="ECO:0007669"/>
    <property type="project" value="TreeGrafter"/>
</dbReference>
<evidence type="ECO:0000313" key="5">
    <source>
        <dbReference type="Proteomes" id="UP000078561"/>
    </source>
</evidence>
<accession>A0A168KR09</accession>
<reference evidence="4" key="1">
    <citation type="submission" date="2016-04" db="EMBL/GenBank/DDBJ databases">
        <authorList>
            <person name="Evans L.H."/>
            <person name="Alamgir A."/>
            <person name="Owens N."/>
            <person name="Weber N.D."/>
            <person name="Virtaneva K."/>
            <person name="Barbian K."/>
            <person name="Babar A."/>
            <person name="Rosenke K."/>
        </authorList>
    </citation>
    <scope>NUCLEOTIDE SEQUENCE [LARGE SCALE GENOMIC DNA]</scope>
    <source>
        <strain evidence="4">CBS 101.48</strain>
    </source>
</reference>
<dbReference type="GO" id="GO:0051792">
    <property type="term" value="P:medium-chain fatty acid biosynthetic process"/>
    <property type="evidence" value="ECO:0007669"/>
    <property type="project" value="TreeGrafter"/>
</dbReference>
<feature type="active site" description="Charge relay system" evidence="2">
    <location>
        <position position="184"/>
    </location>
</feature>
<protein>
    <recommendedName>
        <fullName evidence="3">AB hydrolase-1 domain-containing protein</fullName>
    </recommendedName>
</protein>
<dbReference type="Gene3D" id="3.40.50.1820">
    <property type="entry name" value="alpha/beta hydrolase"/>
    <property type="match status" value="1"/>
</dbReference>
<evidence type="ECO:0000313" key="4">
    <source>
        <dbReference type="EMBL" id="SAL95221.1"/>
    </source>
</evidence>
<feature type="domain" description="AB hydrolase-1" evidence="3">
    <location>
        <begin position="101"/>
        <end position="344"/>
    </location>
</feature>
<dbReference type="InterPro" id="IPR050960">
    <property type="entry name" value="AB_hydrolase_4_sf"/>
</dbReference>
<evidence type="ECO:0000256" key="1">
    <source>
        <dbReference type="ARBA" id="ARBA00010884"/>
    </source>
</evidence>
<evidence type="ECO:0000259" key="3">
    <source>
        <dbReference type="Pfam" id="PF00561"/>
    </source>
</evidence>
<dbReference type="InterPro" id="IPR029058">
    <property type="entry name" value="AB_hydrolase_fold"/>
</dbReference>
<dbReference type="PANTHER" id="PTHR10794:SF63">
    <property type="entry name" value="ALPHA_BETA HYDROLASE 1, ISOFORM A"/>
    <property type="match status" value="1"/>
</dbReference>
<dbReference type="EMBL" id="LT550270">
    <property type="protein sequence ID" value="SAL95221.1"/>
    <property type="molecule type" value="Genomic_DNA"/>
</dbReference>
<dbReference type="InParanoid" id="A0A168KR09"/>
<dbReference type="AlphaFoldDB" id="A0A168KR09"/>
<dbReference type="GO" id="GO:0051793">
    <property type="term" value="P:medium-chain fatty acid catabolic process"/>
    <property type="evidence" value="ECO:0007669"/>
    <property type="project" value="TreeGrafter"/>
</dbReference>
<dbReference type="PANTHER" id="PTHR10794">
    <property type="entry name" value="ABHYDROLASE DOMAIN-CONTAINING PROTEIN"/>
    <property type="match status" value="1"/>
</dbReference>
<dbReference type="SUPFAM" id="SSF53474">
    <property type="entry name" value="alpha/beta-Hydrolases"/>
    <property type="match status" value="1"/>
</dbReference>
<dbReference type="InterPro" id="IPR012020">
    <property type="entry name" value="ABHD4"/>
</dbReference>
<dbReference type="Pfam" id="PF00561">
    <property type="entry name" value="Abhydrolase_1"/>
    <property type="match status" value="1"/>
</dbReference>
<name>A0A168KR09_ABSGL</name>
<feature type="active site" description="Charge relay system" evidence="2">
    <location>
        <position position="342"/>
    </location>
</feature>
<comment type="similarity">
    <text evidence="1">Belongs to the AB hydrolase superfamily. AB hydrolase 4 family.</text>
</comment>